<organism evidence="2 3">
    <name type="scientific">Trichonephila inaurata madagascariensis</name>
    <dbReference type="NCBI Taxonomy" id="2747483"/>
    <lineage>
        <taxon>Eukaryota</taxon>
        <taxon>Metazoa</taxon>
        <taxon>Ecdysozoa</taxon>
        <taxon>Arthropoda</taxon>
        <taxon>Chelicerata</taxon>
        <taxon>Arachnida</taxon>
        <taxon>Araneae</taxon>
        <taxon>Araneomorphae</taxon>
        <taxon>Entelegynae</taxon>
        <taxon>Araneoidea</taxon>
        <taxon>Nephilidae</taxon>
        <taxon>Trichonephila</taxon>
        <taxon>Trichonephila inaurata</taxon>
    </lineage>
</organism>
<feature type="compositionally biased region" description="Polar residues" evidence="1">
    <location>
        <begin position="54"/>
        <end position="64"/>
    </location>
</feature>
<evidence type="ECO:0000313" key="3">
    <source>
        <dbReference type="Proteomes" id="UP000886998"/>
    </source>
</evidence>
<evidence type="ECO:0000313" key="2">
    <source>
        <dbReference type="EMBL" id="GFY75404.1"/>
    </source>
</evidence>
<dbReference type="OrthoDB" id="10561167at2759"/>
<dbReference type="Proteomes" id="UP000886998">
    <property type="component" value="Unassembled WGS sequence"/>
</dbReference>
<name>A0A8X6YTF4_9ARAC</name>
<feature type="compositionally biased region" description="Basic residues" evidence="1">
    <location>
        <begin position="141"/>
        <end position="153"/>
    </location>
</feature>
<feature type="region of interest" description="Disordered" evidence="1">
    <location>
        <begin position="126"/>
        <end position="153"/>
    </location>
</feature>
<feature type="compositionally biased region" description="Basic and acidic residues" evidence="1">
    <location>
        <begin position="13"/>
        <end position="26"/>
    </location>
</feature>
<feature type="region of interest" description="Disordered" evidence="1">
    <location>
        <begin position="1"/>
        <end position="84"/>
    </location>
</feature>
<protein>
    <submittedName>
        <fullName evidence="2">Uncharacterized protein</fullName>
    </submittedName>
</protein>
<gene>
    <name evidence="2" type="ORF">TNIN_321681</name>
</gene>
<sequence length="153" mass="17354">MENLLLEVNNPWENKKLSSSDNEQRRGRQSRFPFTLPPTGSSLQNRVVGKNDPDNISSLSSGTGNDHRNAPQVEAAPVPGPFGAQAPASQRGRFFCILCRRYFYVDIPEGFAFRNMPRICASCRRLQDDDDPDLNPDLVPRRRRSLRPSSIRR</sequence>
<dbReference type="EMBL" id="BMAV01021364">
    <property type="protein sequence ID" value="GFY75404.1"/>
    <property type="molecule type" value="Genomic_DNA"/>
</dbReference>
<comment type="caution">
    <text evidence="2">The sequence shown here is derived from an EMBL/GenBank/DDBJ whole genome shotgun (WGS) entry which is preliminary data.</text>
</comment>
<accession>A0A8X6YTF4</accession>
<reference evidence="2" key="1">
    <citation type="submission" date="2020-08" db="EMBL/GenBank/DDBJ databases">
        <title>Multicomponent nature underlies the extraordinary mechanical properties of spider dragline silk.</title>
        <authorList>
            <person name="Kono N."/>
            <person name="Nakamura H."/>
            <person name="Mori M."/>
            <person name="Yoshida Y."/>
            <person name="Ohtoshi R."/>
            <person name="Malay A.D."/>
            <person name="Moran D.A.P."/>
            <person name="Tomita M."/>
            <person name="Numata K."/>
            <person name="Arakawa K."/>
        </authorList>
    </citation>
    <scope>NUCLEOTIDE SEQUENCE</scope>
</reference>
<dbReference type="AlphaFoldDB" id="A0A8X6YTF4"/>
<keyword evidence="3" id="KW-1185">Reference proteome</keyword>
<proteinExistence type="predicted"/>
<evidence type="ECO:0000256" key="1">
    <source>
        <dbReference type="SAM" id="MobiDB-lite"/>
    </source>
</evidence>